<proteinExistence type="predicted"/>
<evidence type="ECO:0000256" key="1">
    <source>
        <dbReference type="SAM" id="MobiDB-lite"/>
    </source>
</evidence>
<feature type="region of interest" description="Disordered" evidence="1">
    <location>
        <begin position="1"/>
        <end position="31"/>
    </location>
</feature>
<dbReference type="EMBL" id="PYSW02000056">
    <property type="protein sequence ID" value="KAG2373359.1"/>
    <property type="molecule type" value="Genomic_DNA"/>
</dbReference>
<comment type="caution">
    <text evidence="2">The sequence shown here is derived from an EMBL/GenBank/DDBJ whole genome shotgun (WGS) entry which is preliminary data.</text>
</comment>
<dbReference type="Proteomes" id="UP000816034">
    <property type="component" value="Unassembled WGS sequence"/>
</dbReference>
<feature type="compositionally biased region" description="Polar residues" evidence="1">
    <location>
        <begin position="10"/>
        <end position="23"/>
    </location>
</feature>
<sequence>MHSSKAPKINTPTYQNANKGVSNQQQEQEQDLKKLEQMYKHKFSWMDDSVDIRDECPMCMLYINSPCYETFMEYNKADDDKTEFKTSLRQASESSKDKEMEYKLYVKKADLAWDRLMKCVTPIQSTFLHRQDELQTYMKSVKEFEKEVFKNNN</sequence>
<organism evidence="2 3">
    <name type="scientific">Naegleria lovaniensis</name>
    <name type="common">Amoeba</name>
    <dbReference type="NCBI Taxonomy" id="51637"/>
    <lineage>
        <taxon>Eukaryota</taxon>
        <taxon>Discoba</taxon>
        <taxon>Heterolobosea</taxon>
        <taxon>Tetramitia</taxon>
        <taxon>Eutetramitia</taxon>
        <taxon>Vahlkampfiidae</taxon>
        <taxon>Naegleria</taxon>
    </lineage>
</organism>
<dbReference type="AlphaFoldDB" id="A0AA88GD10"/>
<dbReference type="RefSeq" id="XP_044542533.1">
    <property type="nucleotide sequence ID" value="XM_044687968.1"/>
</dbReference>
<evidence type="ECO:0000313" key="2">
    <source>
        <dbReference type="EMBL" id="KAG2373359.1"/>
    </source>
</evidence>
<gene>
    <name evidence="2" type="ORF">C9374_012225</name>
</gene>
<keyword evidence="3" id="KW-1185">Reference proteome</keyword>
<dbReference type="GeneID" id="68104679"/>
<name>A0AA88GD10_NAELO</name>
<accession>A0AA88GD10</accession>
<protein>
    <submittedName>
        <fullName evidence="2">Uncharacterized protein</fullName>
    </submittedName>
</protein>
<reference evidence="2 3" key="1">
    <citation type="journal article" date="2018" name="BMC Genomics">
        <title>The genome of Naegleria lovaniensis, the basis for a comparative approach to unravel pathogenicity factors of the human pathogenic amoeba N. fowleri.</title>
        <authorList>
            <person name="Liechti N."/>
            <person name="Schurch N."/>
            <person name="Bruggmann R."/>
            <person name="Wittwer M."/>
        </authorList>
    </citation>
    <scope>NUCLEOTIDE SEQUENCE [LARGE SCALE GENOMIC DNA]</scope>
    <source>
        <strain evidence="2 3">ATCC 30569</strain>
    </source>
</reference>
<evidence type="ECO:0000313" key="3">
    <source>
        <dbReference type="Proteomes" id="UP000816034"/>
    </source>
</evidence>